<comment type="similarity">
    <text evidence="3">Belongs to the class I-like SAM-binding methyltransferase superfamily. Cx-SAM synthase family.</text>
</comment>
<evidence type="ECO:0000259" key="4">
    <source>
        <dbReference type="Pfam" id="PF13649"/>
    </source>
</evidence>
<sequence>MKDEVFSEKIIKQFEFDEKVVRVFDDMVTRSVPFYKQNEKILCDILFKNAKENAKILDIGCSTANTLIALANKKDYELFGLDSSKCMIDKASTKAKDLNINITFIHDEIENLDKINTSFDVIICAYTLHFIRPLKRQEILEKIYKKLNNNSIFILCEKVLFENNTFQKNIIDIYEDYKESMGYSRYEIAQKRAALENVLIPFTYNENVKILSNAGFKHIDSFFRWANFASFIAFKE</sequence>
<protein>
    <recommendedName>
        <fullName evidence="3">Carboxy-S-adenosyl-L-methionine synthase</fullName>
        <shortName evidence="3">Cx-SAM synthase</shortName>
        <ecNumber evidence="3">2.1.3.-</ecNumber>
    </recommendedName>
</protein>
<dbReference type="Proteomes" id="UP000786183">
    <property type="component" value="Unassembled WGS sequence"/>
</dbReference>
<dbReference type="EC" id="2.1.3.-" evidence="3"/>
<feature type="binding site" evidence="3">
    <location>
        <position position="35"/>
    </location>
    <ligand>
        <name>S-adenosyl-L-methionine</name>
        <dbReference type="ChEBI" id="CHEBI:59789"/>
    </ligand>
</feature>
<comment type="function">
    <text evidence="3">Catalyzes the conversion of S-adenosyl-L-methionine (SAM) to carboxy-S-adenosyl-L-methionine (Cx-SAM).</text>
</comment>
<comment type="caution">
    <text evidence="5">The sequence shown here is derived from an EMBL/GenBank/DDBJ whole genome shotgun (WGS) entry which is preliminary data.</text>
</comment>
<evidence type="ECO:0000256" key="1">
    <source>
        <dbReference type="ARBA" id="ARBA00022679"/>
    </source>
</evidence>
<comment type="caution">
    <text evidence="3">Lacks conserved residue(s) required for the propagation of feature annotation.</text>
</comment>
<dbReference type="EMBL" id="JACGBB010000001">
    <property type="protein sequence ID" value="MBZ7986677.1"/>
    <property type="molecule type" value="Genomic_DNA"/>
</dbReference>
<evidence type="ECO:0000256" key="3">
    <source>
        <dbReference type="HAMAP-Rule" id="MF_01589"/>
    </source>
</evidence>
<dbReference type="PANTHER" id="PTHR43861:SF2">
    <property type="entry name" value="CARBOXY-S-ADENOSYL-L-METHIONINE SYNTHASE"/>
    <property type="match status" value="1"/>
</dbReference>
<feature type="binding site" evidence="3">
    <location>
        <position position="192"/>
    </location>
    <ligand>
        <name>S-adenosyl-L-methionine</name>
        <dbReference type="ChEBI" id="CHEBI:59789"/>
    </ligand>
</feature>
<dbReference type="InterPro" id="IPR041698">
    <property type="entry name" value="Methyltransf_25"/>
</dbReference>
<dbReference type="RefSeq" id="WP_172232594.1">
    <property type="nucleotide sequence ID" value="NZ_CP035946.1"/>
</dbReference>
<dbReference type="Gene3D" id="3.40.50.150">
    <property type="entry name" value="Vaccinia Virus protein VP39"/>
    <property type="match status" value="1"/>
</dbReference>
<proteinExistence type="inferred from homology"/>
<keyword evidence="2 3" id="KW-0949">S-adenosyl-L-methionine</keyword>
<organism evidence="5 6">
    <name type="scientific">Campylobacter canadensis</name>
    <dbReference type="NCBI Taxonomy" id="449520"/>
    <lineage>
        <taxon>Bacteria</taxon>
        <taxon>Pseudomonadati</taxon>
        <taxon>Campylobacterota</taxon>
        <taxon>Epsilonproteobacteria</taxon>
        <taxon>Campylobacterales</taxon>
        <taxon>Campylobacteraceae</taxon>
        <taxon>Campylobacter</taxon>
    </lineage>
</organism>
<name>A0ABS7WQU3_9BACT</name>
<keyword evidence="1 3" id="KW-0808">Transferase</keyword>
<dbReference type="PIRSF" id="PIRSF006325">
    <property type="entry name" value="MeTrfase_bac"/>
    <property type="match status" value="1"/>
</dbReference>
<dbReference type="CDD" id="cd02440">
    <property type="entry name" value="AdoMet_MTases"/>
    <property type="match status" value="1"/>
</dbReference>
<reference evidence="5 6" key="1">
    <citation type="submission" date="2020-07" db="EMBL/GenBank/DDBJ databases">
        <title>Transfer of Campylobacter canadensis to the novel genus Avispirillum gen. nov., that also includes two novel species recovered from migratory waterfowl: Avispirillum anseris sp. nov. and Avispirillum brantae sp. nov.</title>
        <authorList>
            <person name="Miller W.G."/>
            <person name="Chapman M.H."/>
            <person name="Yee E."/>
            <person name="Inglis G.D."/>
        </authorList>
    </citation>
    <scope>NUCLEOTIDE SEQUENCE [LARGE SCALE GENOMIC DNA]</scope>
    <source>
        <strain evidence="5 6">L283</strain>
    </source>
</reference>
<evidence type="ECO:0000313" key="5">
    <source>
        <dbReference type="EMBL" id="MBZ7986677.1"/>
    </source>
</evidence>
<dbReference type="HAMAP" id="MF_01589">
    <property type="entry name" value="Cx_SAM_synthase"/>
    <property type="match status" value="1"/>
</dbReference>
<dbReference type="NCBIfam" id="TIGR00740">
    <property type="entry name" value="carboxy-S-adenosyl-L-methionine synthase CmoA"/>
    <property type="match status" value="1"/>
</dbReference>
<comment type="catalytic activity">
    <reaction evidence="3">
        <text>prephenate + S-adenosyl-L-methionine = carboxy-S-adenosyl-L-methionine + 3-phenylpyruvate + H2O</text>
        <dbReference type="Rhea" id="RHEA:51692"/>
        <dbReference type="ChEBI" id="CHEBI:15377"/>
        <dbReference type="ChEBI" id="CHEBI:18005"/>
        <dbReference type="ChEBI" id="CHEBI:29934"/>
        <dbReference type="ChEBI" id="CHEBI:59789"/>
        <dbReference type="ChEBI" id="CHEBI:134278"/>
    </reaction>
</comment>
<accession>A0ABS7WQU3</accession>
<feature type="domain" description="Methyltransferase" evidence="4">
    <location>
        <begin position="56"/>
        <end position="148"/>
    </location>
</feature>
<evidence type="ECO:0000313" key="6">
    <source>
        <dbReference type="Proteomes" id="UP000786183"/>
    </source>
</evidence>
<gene>
    <name evidence="3 5" type="primary">cmoA</name>
    <name evidence="5" type="ORF">AVCANL283_00925</name>
</gene>
<dbReference type="PANTHER" id="PTHR43861">
    <property type="entry name" value="TRANS-ACONITATE 2-METHYLTRANSFERASE-RELATED"/>
    <property type="match status" value="1"/>
</dbReference>
<evidence type="ECO:0000256" key="2">
    <source>
        <dbReference type="ARBA" id="ARBA00022691"/>
    </source>
</evidence>
<dbReference type="Pfam" id="PF13649">
    <property type="entry name" value="Methyltransf_25"/>
    <property type="match status" value="1"/>
</dbReference>
<keyword evidence="6" id="KW-1185">Reference proteome</keyword>
<feature type="binding site" evidence="3">
    <location>
        <begin position="60"/>
        <end position="62"/>
    </location>
    <ligand>
        <name>S-adenosyl-L-methionine</name>
        <dbReference type="ChEBI" id="CHEBI:59789"/>
    </ligand>
</feature>
<dbReference type="SUPFAM" id="SSF53335">
    <property type="entry name" value="S-adenosyl-L-methionine-dependent methyltransferases"/>
    <property type="match status" value="1"/>
</dbReference>
<dbReference type="InterPro" id="IPR029063">
    <property type="entry name" value="SAM-dependent_MTases_sf"/>
</dbReference>
<dbReference type="InterPro" id="IPR005271">
    <property type="entry name" value="CmoA"/>
</dbReference>